<dbReference type="EMBL" id="JAWHQM010000005">
    <property type="protein sequence ID" value="KAK5627129.1"/>
    <property type="molecule type" value="Genomic_DNA"/>
</dbReference>
<keyword evidence="4" id="KW-0479">Metal-binding</keyword>
<dbReference type="GO" id="GO:0046872">
    <property type="term" value="F:metal ion binding"/>
    <property type="evidence" value="ECO:0007669"/>
    <property type="project" value="UniProtKB-KW"/>
</dbReference>
<evidence type="ECO:0000256" key="5">
    <source>
        <dbReference type="ARBA" id="ARBA00022729"/>
    </source>
</evidence>
<gene>
    <name evidence="18" type="ORF">RRF57_002844</name>
</gene>
<feature type="chain" id="PRO_5042931637" description="lytic cellulose monooxygenase (C4-dehydrogenating)" evidence="16">
    <location>
        <begin position="21"/>
        <end position="125"/>
    </location>
</feature>
<keyword evidence="7" id="KW-0560">Oxidoreductase</keyword>
<evidence type="ECO:0000256" key="13">
    <source>
        <dbReference type="ARBA" id="ARBA00044502"/>
    </source>
</evidence>
<evidence type="ECO:0000256" key="3">
    <source>
        <dbReference type="ARBA" id="ARBA00022525"/>
    </source>
</evidence>
<dbReference type="PANTHER" id="PTHR33353:SF10">
    <property type="entry name" value="ENDO-BETA-1,4-GLUCANASE D"/>
    <property type="match status" value="1"/>
</dbReference>
<dbReference type="GO" id="GO:0004497">
    <property type="term" value="F:monooxygenase activity"/>
    <property type="evidence" value="ECO:0007669"/>
    <property type="project" value="UniProtKB-KW"/>
</dbReference>
<evidence type="ECO:0000313" key="18">
    <source>
        <dbReference type="EMBL" id="KAK5627129.1"/>
    </source>
</evidence>
<organism evidence="18 19">
    <name type="scientific">Xylaria bambusicola</name>
    <dbReference type="NCBI Taxonomy" id="326684"/>
    <lineage>
        <taxon>Eukaryota</taxon>
        <taxon>Fungi</taxon>
        <taxon>Dikarya</taxon>
        <taxon>Ascomycota</taxon>
        <taxon>Pezizomycotina</taxon>
        <taxon>Sordariomycetes</taxon>
        <taxon>Xylariomycetidae</taxon>
        <taxon>Xylariales</taxon>
        <taxon>Xylariaceae</taxon>
        <taxon>Xylaria</taxon>
    </lineage>
</organism>
<evidence type="ECO:0000256" key="6">
    <source>
        <dbReference type="ARBA" id="ARBA00023001"/>
    </source>
</evidence>
<evidence type="ECO:0000256" key="11">
    <source>
        <dbReference type="ARBA" id="ARBA00023277"/>
    </source>
</evidence>
<dbReference type="InterPro" id="IPR005103">
    <property type="entry name" value="AA9_LPMO"/>
</dbReference>
<dbReference type="Pfam" id="PF03443">
    <property type="entry name" value="AA9"/>
    <property type="match status" value="1"/>
</dbReference>
<evidence type="ECO:0000256" key="15">
    <source>
        <dbReference type="ARBA" id="ARBA00047174"/>
    </source>
</evidence>
<evidence type="ECO:0000259" key="17">
    <source>
        <dbReference type="Pfam" id="PF03443"/>
    </source>
</evidence>
<evidence type="ECO:0000256" key="14">
    <source>
        <dbReference type="ARBA" id="ARBA00045077"/>
    </source>
</evidence>
<evidence type="ECO:0000256" key="2">
    <source>
        <dbReference type="ARBA" id="ARBA00004613"/>
    </source>
</evidence>
<dbReference type="PANTHER" id="PTHR33353">
    <property type="entry name" value="PUTATIVE (AFU_ORTHOLOGUE AFUA_1G12560)-RELATED"/>
    <property type="match status" value="1"/>
</dbReference>
<evidence type="ECO:0000256" key="10">
    <source>
        <dbReference type="ARBA" id="ARBA00023157"/>
    </source>
</evidence>
<feature type="signal peptide" evidence="16">
    <location>
        <begin position="1"/>
        <end position="20"/>
    </location>
</feature>
<keyword evidence="6" id="KW-0136">Cellulose degradation</keyword>
<comment type="similarity">
    <text evidence="13">Belongs to the polysaccharide monooxygenase AA9 family.</text>
</comment>
<proteinExistence type="inferred from homology"/>
<dbReference type="AlphaFoldDB" id="A0AAN7UDQ9"/>
<keyword evidence="8" id="KW-0186">Copper</keyword>
<comment type="caution">
    <text evidence="18">The sequence shown here is derived from an EMBL/GenBank/DDBJ whole genome shotgun (WGS) entry which is preliminary data.</text>
</comment>
<keyword evidence="10" id="KW-1015">Disulfide bond</keyword>
<evidence type="ECO:0000256" key="1">
    <source>
        <dbReference type="ARBA" id="ARBA00001973"/>
    </source>
</evidence>
<evidence type="ECO:0000256" key="9">
    <source>
        <dbReference type="ARBA" id="ARBA00023033"/>
    </source>
</evidence>
<comment type="catalytic activity">
    <reaction evidence="14">
        <text>[(1-&gt;4)-beta-D-glucosyl]n+m + reduced acceptor + O2 = 4-dehydro-beta-D-glucosyl-[(1-&gt;4)-beta-D-glucosyl]n-1 + [(1-&gt;4)-beta-D-glucosyl]m + acceptor + H2O.</text>
        <dbReference type="EC" id="1.14.99.56"/>
    </reaction>
</comment>
<name>A0AAN7UDQ9_9PEZI</name>
<accession>A0AAN7UDQ9</accession>
<sequence>MPSLTTVAAFSLPLVQLASAHGHVAGITVNGGPWIQGTDPNWYYQPEGSAPETPGWRALNQDNGFVTPDAYTTSDIACHKSATPGQTYIEANSGDTLTLYWNTWPDSHKGPIINYLARCSGMYSL</sequence>
<evidence type="ECO:0000256" key="16">
    <source>
        <dbReference type="SAM" id="SignalP"/>
    </source>
</evidence>
<dbReference type="GO" id="GO:0005576">
    <property type="term" value="C:extracellular region"/>
    <property type="evidence" value="ECO:0007669"/>
    <property type="project" value="UniProtKB-SubCell"/>
</dbReference>
<evidence type="ECO:0000313" key="19">
    <source>
        <dbReference type="Proteomes" id="UP001305414"/>
    </source>
</evidence>
<keyword evidence="5 16" id="KW-0732">Signal</keyword>
<dbReference type="Gene3D" id="2.70.50.70">
    <property type="match status" value="1"/>
</dbReference>
<keyword evidence="11" id="KW-0119">Carbohydrate metabolism</keyword>
<protein>
    <recommendedName>
        <fullName evidence="15">lytic cellulose monooxygenase (C4-dehydrogenating)</fullName>
        <ecNumber evidence="15">1.14.99.56</ecNumber>
    </recommendedName>
</protein>
<dbReference type="Proteomes" id="UP001305414">
    <property type="component" value="Unassembled WGS sequence"/>
</dbReference>
<feature type="domain" description="Auxiliary Activity family 9 catalytic" evidence="17">
    <location>
        <begin position="21"/>
        <end position="121"/>
    </location>
</feature>
<dbReference type="InterPro" id="IPR049892">
    <property type="entry name" value="AA9"/>
</dbReference>
<evidence type="ECO:0000256" key="8">
    <source>
        <dbReference type="ARBA" id="ARBA00023008"/>
    </source>
</evidence>
<keyword evidence="3" id="KW-0964">Secreted</keyword>
<reference evidence="18 19" key="1">
    <citation type="submission" date="2023-10" db="EMBL/GenBank/DDBJ databases">
        <title>Draft genome sequence of Xylaria bambusicola isolate GMP-LS, the root and basal stem rot pathogen of sugarcane in Indonesia.</title>
        <authorList>
            <person name="Selvaraj P."/>
            <person name="Muralishankar V."/>
            <person name="Muruganantham S."/>
            <person name="Sp S."/>
            <person name="Haryani S."/>
            <person name="Lau K.J.X."/>
            <person name="Naqvi N.I."/>
        </authorList>
    </citation>
    <scope>NUCLEOTIDE SEQUENCE [LARGE SCALE GENOMIC DNA]</scope>
    <source>
        <strain evidence="18">GMP-LS</strain>
    </source>
</reference>
<keyword evidence="19" id="KW-1185">Reference proteome</keyword>
<evidence type="ECO:0000256" key="4">
    <source>
        <dbReference type="ARBA" id="ARBA00022723"/>
    </source>
</evidence>
<evidence type="ECO:0000256" key="7">
    <source>
        <dbReference type="ARBA" id="ARBA00023002"/>
    </source>
</evidence>
<keyword evidence="12" id="KW-0624">Polysaccharide degradation</keyword>
<dbReference type="GO" id="GO:0030245">
    <property type="term" value="P:cellulose catabolic process"/>
    <property type="evidence" value="ECO:0007669"/>
    <property type="project" value="UniProtKB-KW"/>
</dbReference>
<dbReference type="EC" id="1.14.99.56" evidence="15"/>
<evidence type="ECO:0000256" key="12">
    <source>
        <dbReference type="ARBA" id="ARBA00023326"/>
    </source>
</evidence>
<keyword evidence="9" id="KW-0503">Monooxygenase</keyword>
<comment type="cofactor">
    <cofactor evidence="1">
        <name>Cu(2+)</name>
        <dbReference type="ChEBI" id="CHEBI:29036"/>
    </cofactor>
</comment>
<comment type="subcellular location">
    <subcellularLocation>
        <location evidence="2">Secreted</location>
    </subcellularLocation>
</comment>